<evidence type="ECO:0000313" key="2">
    <source>
        <dbReference type="EMBL" id="AYV86182.1"/>
    </source>
</evidence>
<dbReference type="EMBL" id="MK072498">
    <property type="protein sequence ID" value="AYV86182.1"/>
    <property type="molecule type" value="Genomic_DNA"/>
</dbReference>
<protein>
    <submittedName>
        <fullName evidence="2">Uncharacterized protein</fullName>
    </submittedName>
</protein>
<gene>
    <name evidence="2" type="ORF">Solumvirus1_57</name>
</gene>
<accession>A0A3G5AG91</accession>
<keyword evidence="1" id="KW-0812">Transmembrane</keyword>
<feature type="transmembrane region" description="Helical" evidence="1">
    <location>
        <begin position="58"/>
        <end position="78"/>
    </location>
</feature>
<keyword evidence="1" id="KW-0472">Membrane</keyword>
<sequence length="178" mass="21389">MMNDQEDLYDDNKPDISNQLINDILIFMYLWIIFYSLSTGIVMYYIKSSVILSDLVDLAYLFSLSMVCYATLLLQRMYPLHRLQRYYIIKSDYKTKYYHKRGYFSILLFILIVITTLYMERTIYILYLLETTKIISKGGYYAVKTWVTLNPIAPQFWMAYFYNIIVKGGYHLITHIWI</sequence>
<evidence type="ECO:0000256" key="1">
    <source>
        <dbReference type="SAM" id="Phobius"/>
    </source>
</evidence>
<reference evidence="2" key="1">
    <citation type="submission" date="2018-10" db="EMBL/GenBank/DDBJ databases">
        <title>Hidden diversity of soil giant viruses.</title>
        <authorList>
            <person name="Schulz F."/>
            <person name="Alteio L."/>
            <person name="Goudeau D."/>
            <person name="Ryan E.M."/>
            <person name="Malmstrom R.R."/>
            <person name="Blanchard J."/>
            <person name="Woyke T."/>
        </authorList>
    </citation>
    <scope>NUCLEOTIDE SEQUENCE</scope>
    <source>
        <strain evidence="2">SMV1</strain>
    </source>
</reference>
<organism evidence="2">
    <name type="scientific">Solumvirus sp</name>
    <dbReference type="NCBI Taxonomy" id="2487773"/>
    <lineage>
        <taxon>Viruses</taxon>
        <taxon>Pithoviruses</taxon>
    </lineage>
</organism>
<keyword evidence="1" id="KW-1133">Transmembrane helix</keyword>
<feature type="transmembrane region" description="Helical" evidence="1">
    <location>
        <begin position="102"/>
        <end position="119"/>
    </location>
</feature>
<proteinExistence type="predicted"/>
<feature type="transmembrane region" description="Helical" evidence="1">
    <location>
        <begin position="24"/>
        <end position="46"/>
    </location>
</feature>
<name>A0A3G5AG91_9VIRU</name>